<dbReference type="CDD" id="cd03801">
    <property type="entry name" value="GT4_PimA-like"/>
    <property type="match status" value="1"/>
</dbReference>
<accession>A0A833FM33</accession>
<dbReference type="RefSeq" id="WP_151677259.1">
    <property type="nucleotide sequence ID" value="NZ_WBWA01000002.1"/>
</dbReference>
<keyword evidence="4" id="KW-1185">Reference proteome</keyword>
<dbReference type="InterPro" id="IPR028098">
    <property type="entry name" value="Glyco_trans_4-like_N"/>
</dbReference>
<name>A0A833FM33_9HYPH</name>
<feature type="domain" description="Glycosyltransferase subfamily 4-like N-terminal" evidence="2">
    <location>
        <begin position="246"/>
        <end position="405"/>
    </location>
</feature>
<dbReference type="Gene3D" id="3.40.50.2000">
    <property type="entry name" value="Glycogen Phosphorylase B"/>
    <property type="match status" value="3"/>
</dbReference>
<dbReference type="InterPro" id="IPR001296">
    <property type="entry name" value="Glyco_trans_1"/>
</dbReference>
<sequence>MNSKLLYKEWSEARLIHRSKLFDRQWYEAQYPDVKLAGEHPVRHYLRHGAEEGRDPSPHFSGLAYLVLYEDVRVAGLNPLVHYIKYGKSEGRALPNCSYMQSPSSPVTKIALEDEGVESANSQYLEGYFDPEWYQATYADVRMGELTAYEHFLQVGLKEQRNPSARFDSRAYKAIYADARKSSLPPIRHYLIYGRLADYSAPPVGEYTPSHIDDIPYVWAEGGLTRDINKKTILLVAHTVGKFLFGGERSFIDIIDGLLAAGYNVIAVLPRYNQEYTNAVQKKVCGLFIAEYSWWKISVNNDKAIALFSHLIRITRVDSVHVNTIMLHDALISARMAGVKSVVHVRELVSEDSWLSASIGLSPADIISEIKSAADWIVVNSDATHRCFGFDEKTFRIYNTIDTDRFNIENNINEKQVIFGIISSNIPKKGIQDFVALASKCADLEPRACFTIIGPDTELIKELRAKEIQGVLPRNIRFGGYYTNPADAIKQVNVVVIFSHFAESFGRTALEGMAAGRPIIAYDHGALPELIEHKVSGYLIPFKHYSDAIPYVQALCSNLQLIKTMGNEGRCIAKEKFSQSNYNIALESFYNKVYSKRDSLSNCESLQRITVAYFCWHFPVPSETFVLNEIRELSRQGYHVVVFCRQSPYPDFKPDFPVEWYRVEDVEQLASLLIEKKCSVAHGHFVYPTVTDFLWPACEQALIPFTFIAHAQDIFKYDNDFKNRIGEIGQSALCRAVFVLSQFHRDYLIQRGVPENKIIINPNAVDVSDFENGHLQKVK</sequence>
<organism evidence="3 4">
    <name type="scientific">Brucella tritici</name>
    <dbReference type="NCBI Taxonomy" id="94626"/>
    <lineage>
        <taxon>Bacteria</taxon>
        <taxon>Pseudomonadati</taxon>
        <taxon>Pseudomonadota</taxon>
        <taxon>Alphaproteobacteria</taxon>
        <taxon>Hyphomicrobiales</taxon>
        <taxon>Brucellaceae</taxon>
        <taxon>Brucella/Ochrobactrum group</taxon>
        <taxon>Brucella</taxon>
    </lineage>
</organism>
<feature type="domain" description="Glycosyl transferase family 1" evidence="1">
    <location>
        <begin position="406"/>
        <end position="569"/>
    </location>
</feature>
<reference evidence="3 4" key="1">
    <citation type="submission" date="2019-09" db="EMBL/GenBank/DDBJ databases">
        <title>Taxonomic organization of the family Brucellaceae based on a phylogenomic approach.</title>
        <authorList>
            <person name="Leclercq S."/>
            <person name="Cloeckaert A."/>
            <person name="Zygmunt M.S."/>
        </authorList>
    </citation>
    <scope>NUCLEOTIDE SEQUENCE [LARGE SCALE GENOMIC DNA]</scope>
    <source>
        <strain evidence="3 4">LMG 18957</strain>
    </source>
</reference>
<dbReference type="EMBL" id="WBWA01000002">
    <property type="protein sequence ID" value="KAB2667109.1"/>
    <property type="molecule type" value="Genomic_DNA"/>
</dbReference>
<dbReference type="Proteomes" id="UP000430843">
    <property type="component" value="Unassembled WGS sequence"/>
</dbReference>
<dbReference type="SUPFAM" id="SSF53756">
    <property type="entry name" value="UDP-Glycosyltransferase/glycogen phosphorylase"/>
    <property type="match status" value="2"/>
</dbReference>
<feature type="domain" description="Glycosyltransferase subfamily 4-like N-terminal" evidence="2">
    <location>
        <begin position="623"/>
        <end position="768"/>
    </location>
</feature>
<proteinExistence type="predicted"/>
<dbReference type="InterPro" id="IPR050194">
    <property type="entry name" value="Glycosyltransferase_grp1"/>
</dbReference>
<keyword evidence="3" id="KW-0808">Transferase</keyword>
<evidence type="ECO:0000313" key="4">
    <source>
        <dbReference type="Proteomes" id="UP000430843"/>
    </source>
</evidence>
<evidence type="ECO:0000259" key="2">
    <source>
        <dbReference type="Pfam" id="PF13439"/>
    </source>
</evidence>
<evidence type="ECO:0000313" key="3">
    <source>
        <dbReference type="EMBL" id="KAB2667109.1"/>
    </source>
</evidence>
<dbReference type="PANTHER" id="PTHR45947:SF3">
    <property type="entry name" value="SULFOQUINOVOSYL TRANSFERASE SQD2"/>
    <property type="match status" value="1"/>
</dbReference>
<comment type="caution">
    <text evidence="3">The sequence shown here is derived from an EMBL/GenBank/DDBJ whole genome shotgun (WGS) entry which is preliminary data.</text>
</comment>
<dbReference type="AlphaFoldDB" id="A0A833FM33"/>
<evidence type="ECO:0000259" key="1">
    <source>
        <dbReference type="Pfam" id="PF00534"/>
    </source>
</evidence>
<gene>
    <name evidence="3" type="ORF">F9K91_04085</name>
</gene>
<dbReference type="PANTHER" id="PTHR45947">
    <property type="entry name" value="SULFOQUINOVOSYL TRANSFERASE SQD2"/>
    <property type="match status" value="1"/>
</dbReference>
<protein>
    <submittedName>
        <fullName evidence="3">Glycosyltransferase</fullName>
    </submittedName>
</protein>
<dbReference type="GO" id="GO:0016758">
    <property type="term" value="F:hexosyltransferase activity"/>
    <property type="evidence" value="ECO:0007669"/>
    <property type="project" value="TreeGrafter"/>
</dbReference>
<dbReference type="Pfam" id="PF00534">
    <property type="entry name" value="Glycos_transf_1"/>
    <property type="match status" value="1"/>
</dbReference>
<dbReference type="Pfam" id="PF13439">
    <property type="entry name" value="Glyco_transf_4"/>
    <property type="match status" value="2"/>
</dbReference>